<evidence type="ECO:0000313" key="3">
    <source>
        <dbReference type="EMBL" id="GEM07077.1"/>
    </source>
</evidence>
<evidence type="ECO:0000259" key="2">
    <source>
        <dbReference type="Pfam" id="PF00248"/>
    </source>
</evidence>
<dbReference type="Gene3D" id="3.20.20.100">
    <property type="entry name" value="NADP-dependent oxidoreductase domain"/>
    <property type="match status" value="1"/>
</dbReference>
<sequence length="333" mass="37052">MPIPSVTVGSVPLAKVATGLMRLTWAPQHTPDEQAFELMKMAIDESSTTFNSGYFYGTPPDITANLKLISRFCEKYPDYKDKFFLSVKGGITPQMKPNTDIDFLRKQVTEVNEILKHRKMDLFEIARVDKEAGPEKSMQNLITLRDEGHFKYIGISEASADTIRRSAAVGPVAAVEVEYSPFATEIEKNGVLDACKELGIPIAAYSPLGAGFLGNNWKSKEDIPEGDMRRHFDKFSDEHFEHNMELVRKLTTIAEKKGVTPAQLSIAWVGAQWEGISVLPGSTNPQRAKQCIEAANISFTPEELAEIRKVIAGFEVKGVRYMNSEQVQNSLFG</sequence>
<dbReference type="SUPFAM" id="SSF51430">
    <property type="entry name" value="NAD(P)-linked oxidoreductase"/>
    <property type="match status" value="1"/>
</dbReference>
<dbReference type="OrthoDB" id="37537at2759"/>
<name>A0A511K9M2_RHOTO</name>
<dbReference type="PANTHER" id="PTHR43625:SF78">
    <property type="entry name" value="PYRIDOXAL REDUCTASE-RELATED"/>
    <property type="match status" value="1"/>
</dbReference>
<dbReference type="GO" id="GO:0005737">
    <property type="term" value="C:cytoplasm"/>
    <property type="evidence" value="ECO:0007669"/>
    <property type="project" value="TreeGrafter"/>
</dbReference>
<dbReference type="InterPro" id="IPR050791">
    <property type="entry name" value="Aldo-Keto_reductase"/>
</dbReference>
<dbReference type="GO" id="GO:0016491">
    <property type="term" value="F:oxidoreductase activity"/>
    <property type="evidence" value="ECO:0007669"/>
    <property type="project" value="UniProtKB-KW"/>
</dbReference>
<reference evidence="3 4" key="1">
    <citation type="submission" date="2019-07" db="EMBL/GenBank/DDBJ databases">
        <title>Rhodotorula toruloides NBRC10032 genome sequencing.</title>
        <authorList>
            <person name="Shida Y."/>
            <person name="Takaku H."/>
            <person name="Ogasawara W."/>
            <person name="Mori K."/>
        </authorList>
    </citation>
    <scope>NUCLEOTIDE SEQUENCE [LARGE SCALE GENOMIC DNA]</scope>
    <source>
        <strain evidence="3 4">NBRC10032</strain>
    </source>
</reference>
<feature type="domain" description="NADP-dependent oxidoreductase" evidence="2">
    <location>
        <begin position="16"/>
        <end position="311"/>
    </location>
</feature>
<accession>A0A511K9M2</accession>
<evidence type="ECO:0000313" key="4">
    <source>
        <dbReference type="Proteomes" id="UP000321518"/>
    </source>
</evidence>
<dbReference type="EMBL" id="BJWK01000002">
    <property type="protein sequence ID" value="GEM07077.1"/>
    <property type="molecule type" value="Genomic_DNA"/>
</dbReference>
<dbReference type="PANTHER" id="PTHR43625">
    <property type="entry name" value="AFLATOXIN B1 ALDEHYDE REDUCTASE"/>
    <property type="match status" value="1"/>
</dbReference>
<gene>
    <name evidence="3" type="ORF">Rt10032_c02g1094</name>
</gene>
<dbReference type="Proteomes" id="UP000321518">
    <property type="component" value="Unassembled WGS sequence"/>
</dbReference>
<dbReference type="InterPro" id="IPR036812">
    <property type="entry name" value="NAD(P)_OxRdtase_dom_sf"/>
</dbReference>
<dbReference type="CDD" id="cd19077">
    <property type="entry name" value="AKR_AKR8A1-2"/>
    <property type="match status" value="1"/>
</dbReference>
<comment type="caution">
    <text evidence="3">The sequence shown here is derived from an EMBL/GenBank/DDBJ whole genome shotgun (WGS) entry which is preliminary data.</text>
</comment>
<proteinExistence type="predicted"/>
<organism evidence="3 4">
    <name type="scientific">Rhodotorula toruloides</name>
    <name type="common">Yeast</name>
    <name type="synonym">Rhodosporidium toruloides</name>
    <dbReference type="NCBI Taxonomy" id="5286"/>
    <lineage>
        <taxon>Eukaryota</taxon>
        <taxon>Fungi</taxon>
        <taxon>Dikarya</taxon>
        <taxon>Basidiomycota</taxon>
        <taxon>Pucciniomycotina</taxon>
        <taxon>Microbotryomycetes</taxon>
        <taxon>Sporidiobolales</taxon>
        <taxon>Sporidiobolaceae</taxon>
        <taxon>Rhodotorula</taxon>
    </lineage>
</organism>
<keyword evidence="1" id="KW-0560">Oxidoreductase</keyword>
<dbReference type="Pfam" id="PF00248">
    <property type="entry name" value="Aldo_ket_red"/>
    <property type="match status" value="1"/>
</dbReference>
<evidence type="ECO:0000256" key="1">
    <source>
        <dbReference type="ARBA" id="ARBA00023002"/>
    </source>
</evidence>
<protein>
    <submittedName>
        <fullName evidence="3">Pyridoxine 4-dehydrogenase</fullName>
    </submittedName>
</protein>
<dbReference type="AlphaFoldDB" id="A0A511K9M2"/>
<dbReference type="InterPro" id="IPR023210">
    <property type="entry name" value="NADP_OxRdtase_dom"/>
</dbReference>